<evidence type="ECO:0000313" key="2">
    <source>
        <dbReference type="Proteomes" id="UP001153678"/>
    </source>
</evidence>
<reference evidence="1" key="1">
    <citation type="submission" date="2022-08" db="EMBL/GenBank/DDBJ databases">
        <authorList>
            <person name="Kallberg Y."/>
            <person name="Tangrot J."/>
            <person name="Rosling A."/>
        </authorList>
    </citation>
    <scope>NUCLEOTIDE SEQUENCE</scope>
    <source>
        <strain evidence="1">Wild A</strain>
    </source>
</reference>
<proteinExistence type="predicted"/>
<dbReference type="Proteomes" id="UP001153678">
    <property type="component" value="Unassembled WGS sequence"/>
</dbReference>
<feature type="non-terminal residue" evidence="1">
    <location>
        <position position="108"/>
    </location>
</feature>
<dbReference type="AlphaFoldDB" id="A0A9W4X3A4"/>
<sequence length="108" mass="12383">MEDPTADEAEKEESRGFYGEKIKKIMSELSIKTTLTDIEPKLDKNGNPYYKLSLTGSPHYFYAFATDYNLKDSTLKALKETPEELVNRSVRLIYSEVANKDNSGKFFK</sequence>
<dbReference type="EMBL" id="CAMKVN010019790">
    <property type="protein sequence ID" value="CAI2198892.1"/>
    <property type="molecule type" value="Genomic_DNA"/>
</dbReference>
<evidence type="ECO:0000313" key="1">
    <source>
        <dbReference type="EMBL" id="CAI2198892.1"/>
    </source>
</evidence>
<comment type="caution">
    <text evidence="1">The sequence shown here is derived from an EMBL/GenBank/DDBJ whole genome shotgun (WGS) entry which is preliminary data.</text>
</comment>
<dbReference type="OrthoDB" id="2426518at2759"/>
<protein>
    <submittedName>
        <fullName evidence="1">10192_t:CDS:1</fullName>
    </submittedName>
</protein>
<keyword evidence="2" id="KW-1185">Reference proteome</keyword>
<accession>A0A9W4X3A4</accession>
<gene>
    <name evidence="1" type="ORF">FWILDA_LOCUS18800</name>
</gene>
<organism evidence="1 2">
    <name type="scientific">Funneliformis geosporum</name>
    <dbReference type="NCBI Taxonomy" id="1117311"/>
    <lineage>
        <taxon>Eukaryota</taxon>
        <taxon>Fungi</taxon>
        <taxon>Fungi incertae sedis</taxon>
        <taxon>Mucoromycota</taxon>
        <taxon>Glomeromycotina</taxon>
        <taxon>Glomeromycetes</taxon>
        <taxon>Glomerales</taxon>
        <taxon>Glomeraceae</taxon>
        <taxon>Funneliformis</taxon>
    </lineage>
</organism>
<name>A0A9W4X3A4_9GLOM</name>